<accession>A0ACC3SAK1</accession>
<organism evidence="1 2">
    <name type="scientific">Zalaria obscura</name>
    <dbReference type="NCBI Taxonomy" id="2024903"/>
    <lineage>
        <taxon>Eukaryota</taxon>
        <taxon>Fungi</taxon>
        <taxon>Dikarya</taxon>
        <taxon>Ascomycota</taxon>
        <taxon>Pezizomycotina</taxon>
        <taxon>Dothideomycetes</taxon>
        <taxon>Dothideomycetidae</taxon>
        <taxon>Dothideales</taxon>
        <taxon>Zalariaceae</taxon>
        <taxon>Zalaria</taxon>
    </lineage>
</organism>
<evidence type="ECO:0000313" key="1">
    <source>
        <dbReference type="EMBL" id="KAK8204334.1"/>
    </source>
</evidence>
<name>A0ACC3SAK1_9PEZI</name>
<proteinExistence type="predicted"/>
<dbReference type="Proteomes" id="UP001320706">
    <property type="component" value="Unassembled WGS sequence"/>
</dbReference>
<sequence length="207" mass="22777">MSSARRPSTSLTTDTTSYLPYTSYEYTTTTSRPRTGRAGRLGTARPRTGVSTLGIESQRIICAVSESRGIAPTVGLAFLNLDTNEAVLCQICDSQTYVRTLHKLMVFGPSQILIVQSAANPKSKLFSIIEDSLLDLNSNLVTIDRRYFAETTGLEYIQQLAFGEDVEALKMAIEGNYFAVCCFAAVRRRAIFAVNITYNNRSSNSLS</sequence>
<protein>
    <submittedName>
        <fullName evidence="1">MutS protein msh4</fullName>
    </submittedName>
</protein>
<evidence type="ECO:0000313" key="2">
    <source>
        <dbReference type="Proteomes" id="UP001320706"/>
    </source>
</evidence>
<dbReference type="EMBL" id="JAMKPW020000028">
    <property type="protein sequence ID" value="KAK8204334.1"/>
    <property type="molecule type" value="Genomic_DNA"/>
</dbReference>
<comment type="caution">
    <text evidence="1">The sequence shown here is derived from an EMBL/GenBank/DDBJ whole genome shotgun (WGS) entry which is preliminary data.</text>
</comment>
<keyword evidence="2" id="KW-1185">Reference proteome</keyword>
<reference evidence="1" key="1">
    <citation type="submission" date="2024-02" db="EMBL/GenBank/DDBJ databases">
        <title>Metagenome Assembled Genome of Zalaria obscura JY119.</title>
        <authorList>
            <person name="Vighnesh L."/>
            <person name="Jagadeeshwari U."/>
            <person name="Venkata Ramana C."/>
            <person name="Sasikala C."/>
        </authorList>
    </citation>
    <scope>NUCLEOTIDE SEQUENCE</scope>
    <source>
        <strain evidence="1">JY119</strain>
    </source>
</reference>
<gene>
    <name evidence="1" type="primary">MSH4_1</name>
    <name evidence="1" type="ORF">M8818_005179</name>
</gene>